<keyword evidence="2" id="KW-1185">Reference proteome</keyword>
<dbReference type="Proteomes" id="UP000198703">
    <property type="component" value="Unassembled WGS sequence"/>
</dbReference>
<evidence type="ECO:0000313" key="1">
    <source>
        <dbReference type="EMBL" id="SEA72357.1"/>
    </source>
</evidence>
<organism evidence="1 2">
    <name type="scientific">Rubrimonas cliftonensis</name>
    <dbReference type="NCBI Taxonomy" id="89524"/>
    <lineage>
        <taxon>Bacteria</taxon>
        <taxon>Pseudomonadati</taxon>
        <taxon>Pseudomonadota</taxon>
        <taxon>Alphaproteobacteria</taxon>
        <taxon>Rhodobacterales</taxon>
        <taxon>Paracoccaceae</taxon>
        <taxon>Rubrimonas</taxon>
    </lineage>
</organism>
<evidence type="ECO:0000313" key="2">
    <source>
        <dbReference type="Proteomes" id="UP000198703"/>
    </source>
</evidence>
<dbReference type="STRING" id="89524.SAMN05444370_11046"/>
<name>A0A1H4DIE0_9RHOB</name>
<accession>A0A1H4DIE0</accession>
<dbReference type="EMBL" id="FNQM01000010">
    <property type="protein sequence ID" value="SEA72357.1"/>
    <property type="molecule type" value="Genomic_DNA"/>
</dbReference>
<reference evidence="1 2" key="1">
    <citation type="submission" date="2016-10" db="EMBL/GenBank/DDBJ databases">
        <authorList>
            <person name="de Groot N.N."/>
        </authorList>
    </citation>
    <scope>NUCLEOTIDE SEQUENCE [LARGE SCALE GENOMIC DNA]</scope>
    <source>
        <strain evidence="1 2">DSM 15345</strain>
    </source>
</reference>
<dbReference type="RefSeq" id="WP_093254596.1">
    <property type="nucleotide sequence ID" value="NZ_FNQM01000010.1"/>
</dbReference>
<proteinExistence type="predicted"/>
<protein>
    <submittedName>
        <fullName evidence="1">Uncharacterized protein</fullName>
    </submittedName>
</protein>
<dbReference type="AlphaFoldDB" id="A0A1H4DIE0"/>
<sequence>MPTNFYPRQGLPAAGEYILAVVKDKNNGFYFSPTEYAEAHAFVVSATQKTGRMADAAYWESLAQACSAKTVHILAVRKAFWGRGEFGSAPYTSEVKRHCVGDCEGRGFKCRPNPDFDPSMPEGPGNARCKCDREAIVV</sequence>
<gene>
    <name evidence="1" type="ORF">SAMN05444370_11046</name>
</gene>